<dbReference type="PANTHER" id="PTHR46014:SF1">
    <property type="entry name" value="TETRATRICOPEPTIDE REPEAT PROTEIN 1"/>
    <property type="match status" value="1"/>
</dbReference>
<dbReference type="PANTHER" id="PTHR46014">
    <property type="entry name" value="TETRATRICOPEPTIDE REPEAT PROTEIN 1"/>
    <property type="match status" value="1"/>
</dbReference>
<dbReference type="EMBL" id="JARKIB010000022">
    <property type="protein sequence ID" value="KAJ7767231.1"/>
    <property type="molecule type" value="Genomic_DNA"/>
</dbReference>
<dbReference type="Proteomes" id="UP001215598">
    <property type="component" value="Unassembled WGS sequence"/>
</dbReference>
<dbReference type="InterPro" id="IPR019734">
    <property type="entry name" value="TPR_rpt"/>
</dbReference>
<reference evidence="1" key="1">
    <citation type="submission" date="2023-03" db="EMBL/GenBank/DDBJ databases">
        <title>Massive genome expansion in bonnet fungi (Mycena s.s.) driven by repeated elements and novel gene families across ecological guilds.</title>
        <authorList>
            <consortium name="Lawrence Berkeley National Laboratory"/>
            <person name="Harder C.B."/>
            <person name="Miyauchi S."/>
            <person name="Viragh M."/>
            <person name="Kuo A."/>
            <person name="Thoen E."/>
            <person name="Andreopoulos B."/>
            <person name="Lu D."/>
            <person name="Skrede I."/>
            <person name="Drula E."/>
            <person name="Henrissat B."/>
            <person name="Morin E."/>
            <person name="Kohler A."/>
            <person name="Barry K."/>
            <person name="LaButti K."/>
            <person name="Morin E."/>
            <person name="Salamov A."/>
            <person name="Lipzen A."/>
            <person name="Mereny Z."/>
            <person name="Hegedus B."/>
            <person name="Baldrian P."/>
            <person name="Stursova M."/>
            <person name="Weitz H."/>
            <person name="Taylor A."/>
            <person name="Grigoriev I.V."/>
            <person name="Nagy L.G."/>
            <person name="Martin F."/>
            <person name="Kauserud H."/>
        </authorList>
    </citation>
    <scope>NUCLEOTIDE SEQUENCE</scope>
    <source>
        <strain evidence="1">CBHHK182m</strain>
    </source>
</reference>
<keyword evidence="2" id="KW-1185">Reference proteome</keyword>
<accession>A0AAD7NN52</accession>
<evidence type="ECO:0000313" key="1">
    <source>
        <dbReference type="EMBL" id="KAJ7767231.1"/>
    </source>
</evidence>
<protein>
    <submittedName>
        <fullName evidence="1">Uncharacterized protein</fullName>
    </submittedName>
</protein>
<sequence>MGSANSTLDSPPGSAHAGPTFFADNAKALEIKEAANALFRAKDYQKALDLYSSIINQYDDRVMLATIAIARCNRAACYLNLEQYQNCIDDCNISLLFQTFNPNVAEKAKFRLAKATKALDDIDAEKKAADPSYPGRPKYDVAERMREQMRESSASSAKFQNADTEEHRPFGYVVRMKDHDPEYVHMRDMVPASLTFKAPQGGEAAYATRRDAFVKRIVLSHEPELMQKHPWKCFNCGKTATAWIHSPVANLASFYPIIKDYARPVCEREGSCATITRTAMEKADREDPEISREAGVRIKM</sequence>
<comment type="caution">
    <text evidence="1">The sequence shown here is derived from an EMBL/GenBank/DDBJ whole genome shotgun (WGS) entry which is preliminary data.</text>
</comment>
<dbReference type="AlphaFoldDB" id="A0AAD7NN52"/>
<proteinExistence type="predicted"/>
<dbReference type="InterPro" id="IPR052769">
    <property type="entry name" value="TPR_domain_protein"/>
</dbReference>
<dbReference type="SUPFAM" id="SSF48452">
    <property type="entry name" value="TPR-like"/>
    <property type="match status" value="1"/>
</dbReference>
<dbReference type="Gene3D" id="1.25.40.10">
    <property type="entry name" value="Tetratricopeptide repeat domain"/>
    <property type="match status" value="1"/>
</dbReference>
<gene>
    <name evidence="1" type="ORF">B0H16DRAFT_1882592</name>
</gene>
<organism evidence="1 2">
    <name type="scientific">Mycena metata</name>
    <dbReference type="NCBI Taxonomy" id="1033252"/>
    <lineage>
        <taxon>Eukaryota</taxon>
        <taxon>Fungi</taxon>
        <taxon>Dikarya</taxon>
        <taxon>Basidiomycota</taxon>
        <taxon>Agaricomycotina</taxon>
        <taxon>Agaricomycetes</taxon>
        <taxon>Agaricomycetidae</taxon>
        <taxon>Agaricales</taxon>
        <taxon>Marasmiineae</taxon>
        <taxon>Mycenaceae</taxon>
        <taxon>Mycena</taxon>
    </lineage>
</organism>
<dbReference type="SMART" id="SM00028">
    <property type="entry name" value="TPR"/>
    <property type="match status" value="2"/>
</dbReference>
<evidence type="ECO:0000313" key="2">
    <source>
        <dbReference type="Proteomes" id="UP001215598"/>
    </source>
</evidence>
<name>A0AAD7NN52_9AGAR</name>
<dbReference type="InterPro" id="IPR011990">
    <property type="entry name" value="TPR-like_helical_dom_sf"/>
</dbReference>